<organism evidence="1 2">
    <name type="scientific">Rickenella mellea</name>
    <dbReference type="NCBI Taxonomy" id="50990"/>
    <lineage>
        <taxon>Eukaryota</taxon>
        <taxon>Fungi</taxon>
        <taxon>Dikarya</taxon>
        <taxon>Basidiomycota</taxon>
        <taxon>Agaricomycotina</taxon>
        <taxon>Agaricomycetes</taxon>
        <taxon>Hymenochaetales</taxon>
        <taxon>Rickenellaceae</taxon>
        <taxon>Rickenella</taxon>
    </lineage>
</organism>
<name>A0A4Y7PYZ3_9AGAM</name>
<dbReference type="Proteomes" id="UP000294933">
    <property type="component" value="Unassembled WGS sequence"/>
</dbReference>
<protein>
    <submittedName>
        <fullName evidence="1">Uncharacterized protein</fullName>
    </submittedName>
</protein>
<keyword evidence="2" id="KW-1185">Reference proteome</keyword>
<reference evidence="1 2" key="1">
    <citation type="submission" date="2018-06" db="EMBL/GenBank/DDBJ databases">
        <title>A transcriptomic atlas of mushroom development highlights an independent origin of complex multicellularity.</title>
        <authorList>
            <consortium name="DOE Joint Genome Institute"/>
            <person name="Krizsan K."/>
            <person name="Almasi E."/>
            <person name="Merenyi Z."/>
            <person name="Sahu N."/>
            <person name="Viragh M."/>
            <person name="Koszo T."/>
            <person name="Mondo S."/>
            <person name="Kiss B."/>
            <person name="Balint B."/>
            <person name="Kues U."/>
            <person name="Barry K."/>
            <person name="Hegedus J.C."/>
            <person name="Henrissat B."/>
            <person name="Johnson J."/>
            <person name="Lipzen A."/>
            <person name="Ohm R."/>
            <person name="Nagy I."/>
            <person name="Pangilinan J."/>
            <person name="Yan J."/>
            <person name="Xiong Y."/>
            <person name="Grigoriev I.V."/>
            <person name="Hibbett D.S."/>
            <person name="Nagy L.G."/>
        </authorList>
    </citation>
    <scope>NUCLEOTIDE SEQUENCE [LARGE SCALE GENOMIC DNA]</scope>
    <source>
        <strain evidence="1 2">SZMC22713</strain>
    </source>
</reference>
<accession>A0A4Y7PYZ3</accession>
<dbReference type="EMBL" id="ML170186">
    <property type="protein sequence ID" value="TDL20623.1"/>
    <property type="molecule type" value="Genomic_DNA"/>
</dbReference>
<sequence length="150" mass="16961">MLLPVWQFGRDDLSDFVDQHTIPQWSTRSPFDLSNPSNAELIWARLYDYCYSTGCHYWGISTYNFWVFGMFSKNYSHGWTTEIYSSDSKDPIVFQFLVYWMHSAFGGANTLPIPTISLGSGDVLTDELPCACGRLWGSNPGATSEILGMS</sequence>
<proteinExistence type="predicted"/>
<gene>
    <name evidence="1" type="ORF">BD410DRAFT_361600</name>
</gene>
<dbReference type="OrthoDB" id="2579508at2759"/>
<dbReference type="VEuPathDB" id="FungiDB:BD410DRAFT_361600"/>
<evidence type="ECO:0000313" key="1">
    <source>
        <dbReference type="EMBL" id="TDL20623.1"/>
    </source>
</evidence>
<evidence type="ECO:0000313" key="2">
    <source>
        <dbReference type="Proteomes" id="UP000294933"/>
    </source>
</evidence>
<dbReference type="AlphaFoldDB" id="A0A4Y7PYZ3"/>